<proteinExistence type="predicted"/>
<dbReference type="RefSeq" id="WP_243521058.1">
    <property type="nucleotide sequence ID" value="NZ_CP094539.1"/>
</dbReference>
<evidence type="ECO:0000313" key="1">
    <source>
        <dbReference type="EMBL" id="UOE36841.1"/>
    </source>
</evidence>
<geneLocation type="plasmid" evidence="1 2">
    <name>unnamed5</name>
</geneLocation>
<accession>A0ABY4BGH9</accession>
<gene>
    <name evidence="1" type="ORF">MTP16_25660</name>
</gene>
<sequence length="111" mass="12173">MVTAPGKVPISEKMTASRTAHLQPLIDFLKAQGNPPWIAPSDRPAGDDGFYFDRDGYGTFYFEQPLDLPALAARFALPATIAVGQTAVYDSRNFVCIAQAIPQEQPLQFDQ</sequence>
<name>A0ABY4BGH9_9BACT</name>
<organism evidence="1 2">
    <name type="scientific">Hymenobacter monticola</name>
    <dbReference type="NCBI Taxonomy" id="1705399"/>
    <lineage>
        <taxon>Bacteria</taxon>
        <taxon>Pseudomonadati</taxon>
        <taxon>Bacteroidota</taxon>
        <taxon>Cytophagia</taxon>
        <taxon>Cytophagales</taxon>
        <taxon>Hymenobacteraceae</taxon>
        <taxon>Hymenobacter</taxon>
    </lineage>
</organism>
<evidence type="ECO:0000313" key="2">
    <source>
        <dbReference type="Proteomes" id="UP000831390"/>
    </source>
</evidence>
<dbReference type="Proteomes" id="UP000831390">
    <property type="component" value="Plasmid unnamed5"/>
</dbReference>
<keyword evidence="2" id="KW-1185">Reference proteome</keyword>
<reference evidence="1 2" key="1">
    <citation type="submission" date="2022-03" db="EMBL/GenBank/DDBJ databases">
        <title>Hymenobactersp. isolated from the air.</title>
        <authorList>
            <person name="Won M."/>
            <person name="Kwon S.-W."/>
        </authorList>
    </citation>
    <scope>NUCLEOTIDE SEQUENCE [LARGE SCALE GENOMIC DNA]</scope>
    <source>
        <strain evidence="1 2">KACC 22596</strain>
        <plasmid evidence="1 2">unnamed5</plasmid>
    </source>
</reference>
<protein>
    <submittedName>
        <fullName evidence="1">Uncharacterized protein</fullName>
    </submittedName>
</protein>
<dbReference type="EMBL" id="CP094539">
    <property type="protein sequence ID" value="UOE36841.1"/>
    <property type="molecule type" value="Genomic_DNA"/>
</dbReference>
<keyword evidence="1" id="KW-0614">Plasmid</keyword>